<feature type="transmembrane region" description="Helical" evidence="2">
    <location>
        <begin position="199"/>
        <end position="219"/>
    </location>
</feature>
<feature type="transmembrane region" description="Helical" evidence="2">
    <location>
        <begin position="62"/>
        <end position="80"/>
    </location>
</feature>
<keyword evidence="2" id="KW-1133">Transmembrane helix</keyword>
<dbReference type="AlphaFoldDB" id="A0A0C9UHL5"/>
<dbReference type="EMBL" id="KN837201">
    <property type="protein sequence ID" value="KIJ34339.1"/>
    <property type="molecule type" value="Genomic_DNA"/>
</dbReference>
<feature type="transmembrane region" description="Helical" evidence="2">
    <location>
        <begin position="273"/>
        <end position="289"/>
    </location>
</feature>
<feature type="transmembrane region" description="Helical" evidence="2">
    <location>
        <begin position="146"/>
        <end position="167"/>
    </location>
</feature>
<proteinExistence type="predicted"/>
<keyword evidence="5" id="KW-1185">Reference proteome</keyword>
<feature type="transmembrane region" description="Helical" evidence="2">
    <location>
        <begin position="115"/>
        <end position="134"/>
    </location>
</feature>
<organism evidence="4 5">
    <name type="scientific">Sphaerobolus stellatus (strain SS14)</name>
    <dbReference type="NCBI Taxonomy" id="990650"/>
    <lineage>
        <taxon>Eukaryota</taxon>
        <taxon>Fungi</taxon>
        <taxon>Dikarya</taxon>
        <taxon>Basidiomycota</taxon>
        <taxon>Agaricomycotina</taxon>
        <taxon>Agaricomycetes</taxon>
        <taxon>Phallomycetidae</taxon>
        <taxon>Geastrales</taxon>
        <taxon>Sphaerobolaceae</taxon>
        <taxon>Sphaerobolus</taxon>
    </lineage>
</organism>
<accession>A0A0C9UHL5</accession>
<feature type="domain" description="DUF6533" evidence="3">
    <location>
        <begin position="27"/>
        <end position="74"/>
    </location>
</feature>
<dbReference type="Proteomes" id="UP000054279">
    <property type="component" value="Unassembled WGS sequence"/>
</dbReference>
<gene>
    <name evidence="4" type="ORF">M422DRAFT_263650</name>
</gene>
<evidence type="ECO:0000256" key="1">
    <source>
        <dbReference type="SAM" id="MobiDB-lite"/>
    </source>
</evidence>
<evidence type="ECO:0000256" key="2">
    <source>
        <dbReference type="SAM" id="Phobius"/>
    </source>
</evidence>
<feature type="region of interest" description="Disordered" evidence="1">
    <location>
        <begin position="314"/>
        <end position="345"/>
    </location>
</feature>
<protein>
    <recommendedName>
        <fullName evidence="3">DUF6533 domain-containing protein</fullName>
    </recommendedName>
</protein>
<dbReference type="InterPro" id="IPR045340">
    <property type="entry name" value="DUF6533"/>
</dbReference>
<feature type="transmembrane region" description="Helical" evidence="2">
    <location>
        <begin position="24"/>
        <end position="41"/>
    </location>
</feature>
<evidence type="ECO:0000313" key="4">
    <source>
        <dbReference type="EMBL" id="KIJ34339.1"/>
    </source>
</evidence>
<keyword evidence="2" id="KW-0472">Membrane</keyword>
<evidence type="ECO:0000259" key="3">
    <source>
        <dbReference type="Pfam" id="PF20151"/>
    </source>
</evidence>
<keyword evidence="2" id="KW-0812">Transmembrane</keyword>
<dbReference type="HOGENOM" id="CLU_058286_0_0_1"/>
<evidence type="ECO:0000313" key="5">
    <source>
        <dbReference type="Proteomes" id="UP000054279"/>
    </source>
</evidence>
<dbReference type="Pfam" id="PF20151">
    <property type="entry name" value="DUF6533"/>
    <property type="match status" value="1"/>
</dbReference>
<name>A0A0C9UHL5_SPHS4</name>
<feature type="transmembrane region" description="Helical" evidence="2">
    <location>
        <begin position="243"/>
        <end position="261"/>
    </location>
</feature>
<reference evidence="4 5" key="1">
    <citation type="submission" date="2014-06" db="EMBL/GenBank/DDBJ databases">
        <title>Evolutionary Origins and Diversification of the Mycorrhizal Mutualists.</title>
        <authorList>
            <consortium name="DOE Joint Genome Institute"/>
            <consortium name="Mycorrhizal Genomics Consortium"/>
            <person name="Kohler A."/>
            <person name="Kuo A."/>
            <person name="Nagy L.G."/>
            <person name="Floudas D."/>
            <person name="Copeland A."/>
            <person name="Barry K.W."/>
            <person name="Cichocki N."/>
            <person name="Veneault-Fourrey C."/>
            <person name="LaButti K."/>
            <person name="Lindquist E.A."/>
            <person name="Lipzen A."/>
            <person name="Lundell T."/>
            <person name="Morin E."/>
            <person name="Murat C."/>
            <person name="Riley R."/>
            <person name="Ohm R."/>
            <person name="Sun H."/>
            <person name="Tunlid A."/>
            <person name="Henrissat B."/>
            <person name="Grigoriev I.V."/>
            <person name="Hibbett D.S."/>
            <person name="Martin F."/>
        </authorList>
    </citation>
    <scope>NUCLEOTIDE SEQUENCE [LARGE SCALE GENOMIC DNA]</scope>
    <source>
        <strain evidence="4 5">SS14</strain>
    </source>
</reference>
<dbReference type="OrthoDB" id="2692685at2759"/>
<sequence length="397" mass="44915">MSQTAAEAQEDLNVFGPELIHEQINLYYTAIMTTLLLYTYVLTFDVSAREECLLVWKQRKTFSSFLFIGFRYFPALAFIVDQTRFYVQSNQGFSSPGVSVLIPGLPQNLDFCGFWWPRLIAGPVISVCTGLILILRVQALYARANWVLGILILAYLCQLAILGWSTWKDVTRPAITLDGDSISTLCIFDTEINTGSKSLIPVFIAAIVFDIMIFCLTFWKGRRTRLHKTTFPLVQVILRDGNLYFLAIFIVNLITLIVILVDPFSPYLGTSNVQMSAIITGILVTRLFFNLKHVALKSRNNPLSLVLPNKTAMRERATSPSTSPRENGFIRNEYKPEETSQAAGRFGTTTLRTMVDLDLSDLGVDLQDTRDDFVPSLSEEETETYGEFAYYEMWDIS</sequence>